<dbReference type="InParanoid" id="A0A1X7TS95"/>
<proteinExistence type="predicted"/>
<sequence>MAVSDTAALQQGHLVAVTWENSELEPLIARVLEIEENRIEIEWLEGTYSKPWHTTKQKDPNNQRKFIAWKDFILKESIILFAFTMTASNCFCKATIDHLKEQYKKIRDQD</sequence>
<name>A0A1X7TS95_AMPQE</name>
<evidence type="ECO:0000313" key="1">
    <source>
        <dbReference type="EnsemblMetazoa" id="Aqu2.1.18045_001"/>
    </source>
</evidence>
<dbReference type="AlphaFoldDB" id="A0A1X7TS95"/>
<accession>A0A1X7TS95</accession>
<protein>
    <submittedName>
        <fullName evidence="1">Uncharacterized protein</fullName>
    </submittedName>
</protein>
<organism evidence="1">
    <name type="scientific">Amphimedon queenslandica</name>
    <name type="common">Sponge</name>
    <dbReference type="NCBI Taxonomy" id="400682"/>
    <lineage>
        <taxon>Eukaryota</taxon>
        <taxon>Metazoa</taxon>
        <taxon>Porifera</taxon>
        <taxon>Demospongiae</taxon>
        <taxon>Heteroscleromorpha</taxon>
        <taxon>Haplosclerida</taxon>
        <taxon>Niphatidae</taxon>
        <taxon>Amphimedon</taxon>
    </lineage>
</organism>
<reference evidence="1" key="1">
    <citation type="submission" date="2017-05" db="UniProtKB">
        <authorList>
            <consortium name="EnsemblMetazoa"/>
        </authorList>
    </citation>
    <scope>IDENTIFICATION</scope>
</reference>
<dbReference type="EnsemblMetazoa" id="Aqu2.1.18045_001">
    <property type="protein sequence ID" value="Aqu2.1.18045_001"/>
    <property type="gene ID" value="Aqu2.1.18045"/>
</dbReference>